<dbReference type="InterPro" id="IPR006769">
    <property type="entry name" value="MCU_C"/>
</dbReference>
<dbReference type="InterPro" id="IPR039055">
    <property type="entry name" value="MCU_fam"/>
</dbReference>
<sequence length="277" mass="31974">MRSSYALRQLNTLPWIRQSRGKTFCSSIFVCQRRCSLLPAKEFTKTAPMLLLSQALKEHTSAESGDRAEGRYVVTRDVFDEYCRASHVKDCEEALKLLHESGTVVSMSGGKAVQLRPAQLLWACDDMNDTGSSQHILQEAGKRLEEAVAEEQAMRRLLQPAVLRASRWRRCVWASVLCFVAAELAIISRLTFFDFNWDVMEPITYFLGSGTSLLFFVYFLRYGYPLTCTGHDQRMAAARVKRYAPKSFDWGKYEELCRRVEEEQYMMGKIKKWFNEH</sequence>
<evidence type="ECO:0000259" key="11">
    <source>
        <dbReference type="Pfam" id="PF04678"/>
    </source>
</evidence>
<name>G0UA16_TRYVY</name>
<comment type="similarity">
    <text evidence="2">Belongs to the MCU (TC 1.A.77) family.</text>
</comment>
<comment type="subcellular location">
    <subcellularLocation>
        <location evidence="1">Membrane</location>
        <topology evidence="1">Multi-pass membrane protein</topology>
    </subcellularLocation>
</comment>
<dbReference type="VEuPathDB" id="TriTrypDB:TvY486_1101320"/>
<keyword evidence="7 10" id="KW-1133">Transmembrane helix</keyword>
<evidence type="ECO:0000256" key="1">
    <source>
        <dbReference type="ARBA" id="ARBA00004141"/>
    </source>
</evidence>
<protein>
    <recommendedName>
        <fullName evidence="11">Calcium uniporter protein C-terminal domain-containing protein</fullName>
    </recommendedName>
</protein>
<keyword evidence="9 10" id="KW-0472">Membrane</keyword>
<dbReference type="PANTHER" id="PTHR13462">
    <property type="entry name" value="CALCIUM UNIPORTER PROTEIN, MITOCHONDRIAL"/>
    <property type="match status" value="1"/>
</dbReference>
<evidence type="ECO:0000256" key="3">
    <source>
        <dbReference type="ARBA" id="ARBA00022448"/>
    </source>
</evidence>
<dbReference type="GO" id="GO:0051560">
    <property type="term" value="P:mitochondrial calcium ion homeostasis"/>
    <property type="evidence" value="ECO:0007669"/>
    <property type="project" value="InterPro"/>
</dbReference>
<evidence type="ECO:0000256" key="10">
    <source>
        <dbReference type="SAM" id="Phobius"/>
    </source>
</evidence>
<evidence type="ECO:0000256" key="2">
    <source>
        <dbReference type="ARBA" id="ARBA00005653"/>
    </source>
</evidence>
<reference evidence="12" key="1">
    <citation type="journal article" date="2012" name="Proc. Natl. Acad. Sci. U.S.A.">
        <title>Antigenic diversity is generated by distinct evolutionary mechanisms in African trypanosome species.</title>
        <authorList>
            <person name="Jackson A.P."/>
            <person name="Berry A."/>
            <person name="Aslett M."/>
            <person name="Allison H.C."/>
            <person name="Burton P."/>
            <person name="Vavrova-Anderson J."/>
            <person name="Brown R."/>
            <person name="Browne H."/>
            <person name="Corton N."/>
            <person name="Hauser H."/>
            <person name="Gamble J."/>
            <person name="Gilderthorp R."/>
            <person name="Marcello L."/>
            <person name="McQuillan J."/>
            <person name="Otto T.D."/>
            <person name="Quail M.A."/>
            <person name="Sanders M.J."/>
            <person name="van Tonder A."/>
            <person name="Ginger M.L."/>
            <person name="Field M.C."/>
            <person name="Barry J.D."/>
            <person name="Hertz-Fowler C."/>
            <person name="Berriman M."/>
        </authorList>
    </citation>
    <scope>NUCLEOTIDE SEQUENCE</scope>
    <source>
        <strain evidence="12">Y486</strain>
    </source>
</reference>
<dbReference type="EMBL" id="HE573027">
    <property type="protein sequence ID" value="CCC52647.1"/>
    <property type="molecule type" value="Genomic_DNA"/>
</dbReference>
<organism evidence="12">
    <name type="scientific">Trypanosoma vivax (strain Y486)</name>
    <dbReference type="NCBI Taxonomy" id="1055687"/>
    <lineage>
        <taxon>Eukaryota</taxon>
        <taxon>Discoba</taxon>
        <taxon>Euglenozoa</taxon>
        <taxon>Kinetoplastea</taxon>
        <taxon>Metakinetoplastina</taxon>
        <taxon>Trypanosomatida</taxon>
        <taxon>Trypanosomatidae</taxon>
        <taxon>Trypanosoma</taxon>
        <taxon>Duttonella</taxon>
    </lineage>
</organism>
<evidence type="ECO:0000256" key="7">
    <source>
        <dbReference type="ARBA" id="ARBA00022989"/>
    </source>
</evidence>
<evidence type="ECO:0000256" key="9">
    <source>
        <dbReference type="ARBA" id="ARBA00023136"/>
    </source>
</evidence>
<dbReference type="AlphaFoldDB" id="G0UA16"/>
<proteinExistence type="inferred from homology"/>
<evidence type="ECO:0000256" key="6">
    <source>
        <dbReference type="ARBA" id="ARBA00022837"/>
    </source>
</evidence>
<dbReference type="GO" id="GO:0036444">
    <property type="term" value="P:calcium import into the mitochondrion"/>
    <property type="evidence" value="ECO:0007669"/>
    <property type="project" value="TreeGrafter"/>
</dbReference>
<keyword evidence="6" id="KW-0106">Calcium</keyword>
<accession>G0UA16</accession>
<keyword evidence="3" id="KW-0813">Transport</keyword>
<dbReference type="PANTHER" id="PTHR13462:SF54">
    <property type="entry name" value="CALCIUM UNIPORTER PROTEIN"/>
    <property type="match status" value="1"/>
</dbReference>
<keyword evidence="8" id="KW-0406">Ion transport</keyword>
<dbReference type="GO" id="GO:0005262">
    <property type="term" value="F:calcium channel activity"/>
    <property type="evidence" value="ECO:0007669"/>
    <property type="project" value="TreeGrafter"/>
</dbReference>
<evidence type="ECO:0000256" key="8">
    <source>
        <dbReference type="ARBA" id="ARBA00023065"/>
    </source>
</evidence>
<gene>
    <name evidence="12" type="ORF">TVY486_1101320</name>
</gene>
<dbReference type="OMA" id="DWDIMEP"/>
<keyword evidence="4" id="KW-0109">Calcium transport</keyword>
<feature type="transmembrane region" description="Helical" evidence="10">
    <location>
        <begin position="203"/>
        <end position="224"/>
    </location>
</feature>
<keyword evidence="5 10" id="KW-0812">Transmembrane</keyword>
<feature type="transmembrane region" description="Helical" evidence="10">
    <location>
        <begin position="171"/>
        <end position="191"/>
    </location>
</feature>
<dbReference type="GO" id="GO:0015292">
    <property type="term" value="F:uniporter activity"/>
    <property type="evidence" value="ECO:0007669"/>
    <property type="project" value="TreeGrafter"/>
</dbReference>
<dbReference type="GO" id="GO:1990246">
    <property type="term" value="C:uniplex complex"/>
    <property type="evidence" value="ECO:0007669"/>
    <property type="project" value="TreeGrafter"/>
</dbReference>
<evidence type="ECO:0000313" key="12">
    <source>
        <dbReference type="EMBL" id="CCC52647.1"/>
    </source>
</evidence>
<evidence type="ECO:0000256" key="5">
    <source>
        <dbReference type="ARBA" id="ARBA00022692"/>
    </source>
</evidence>
<evidence type="ECO:0000256" key="4">
    <source>
        <dbReference type="ARBA" id="ARBA00022568"/>
    </source>
</evidence>
<feature type="domain" description="Calcium uniporter protein C-terminal" evidence="11">
    <location>
        <begin position="92"/>
        <end position="256"/>
    </location>
</feature>
<dbReference type="Pfam" id="PF04678">
    <property type="entry name" value="MCU"/>
    <property type="match status" value="1"/>
</dbReference>